<evidence type="ECO:0000259" key="3">
    <source>
        <dbReference type="Pfam" id="PF00156"/>
    </source>
</evidence>
<organism evidence="4 5">
    <name type="scientific">Candidatus Roizmanbacteria bacterium CG10_big_fil_rev_8_21_14_0_10_39_6</name>
    <dbReference type="NCBI Taxonomy" id="1974853"/>
    <lineage>
        <taxon>Bacteria</taxon>
        <taxon>Candidatus Roizmaniibacteriota</taxon>
    </lineage>
</organism>
<dbReference type="SUPFAM" id="SSF53271">
    <property type="entry name" value="PRTase-like"/>
    <property type="match status" value="1"/>
</dbReference>
<dbReference type="AlphaFoldDB" id="A0A2M8KR66"/>
<dbReference type="Gene3D" id="3.40.50.2020">
    <property type="match status" value="1"/>
</dbReference>
<sequence length="183" mass="21287">MQFYAISWEVLHMFAFQLAKKVQKKGPYDYIIAIARGGLSIGHMLTDFLDLPILILNLSSYTHYTDKQEVTLLESFNANIAHKRVLLVDDVSDTGDSFIKAMEIIRAKKPLRIVSASVFIKPQTHFRPDFHCKETTKWIVFPSEIRETAQGFKHMYKDPQQAKIQLQKIGIHEQFIQEYIEKK</sequence>
<dbReference type="InterPro" id="IPR000836">
    <property type="entry name" value="PRTase_dom"/>
</dbReference>
<dbReference type="CDD" id="cd06223">
    <property type="entry name" value="PRTases_typeI"/>
    <property type="match status" value="1"/>
</dbReference>
<keyword evidence="2" id="KW-0808">Transferase</keyword>
<proteinExistence type="predicted"/>
<dbReference type="Proteomes" id="UP000229554">
    <property type="component" value="Unassembled WGS sequence"/>
</dbReference>
<evidence type="ECO:0000256" key="2">
    <source>
        <dbReference type="ARBA" id="ARBA00022679"/>
    </source>
</evidence>
<dbReference type="GO" id="GO:0016757">
    <property type="term" value="F:glycosyltransferase activity"/>
    <property type="evidence" value="ECO:0007669"/>
    <property type="project" value="UniProtKB-KW"/>
</dbReference>
<accession>A0A2M8KR66</accession>
<dbReference type="Pfam" id="PF00156">
    <property type="entry name" value="Pribosyltran"/>
    <property type="match status" value="1"/>
</dbReference>
<evidence type="ECO:0000313" key="4">
    <source>
        <dbReference type="EMBL" id="PJE62410.1"/>
    </source>
</evidence>
<dbReference type="PANTHER" id="PTHR43363">
    <property type="entry name" value="HYPOXANTHINE PHOSPHORIBOSYLTRANSFERASE"/>
    <property type="match status" value="1"/>
</dbReference>
<name>A0A2M8KR66_9BACT</name>
<evidence type="ECO:0000256" key="1">
    <source>
        <dbReference type="ARBA" id="ARBA00022676"/>
    </source>
</evidence>
<keyword evidence="1" id="KW-0328">Glycosyltransferase</keyword>
<reference evidence="5" key="1">
    <citation type="submission" date="2017-09" db="EMBL/GenBank/DDBJ databases">
        <title>Depth-based differentiation of microbial function through sediment-hosted aquifers and enrichment of novel symbionts in the deep terrestrial subsurface.</title>
        <authorList>
            <person name="Probst A.J."/>
            <person name="Ladd B."/>
            <person name="Jarett J.K."/>
            <person name="Geller-Mcgrath D.E."/>
            <person name="Sieber C.M.K."/>
            <person name="Emerson J.B."/>
            <person name="Anantharaman K."/>
            <person name="Thomas B.C."/>
            <person name="Malmstrom R."/>
            <person name="Stieglmeier M."/>
            <person name="Klingl A."/>
            <person name="Woyke T."/>
            <person name="Ryan C.M."/>
            <person name="Banfield J.F."/>
        </authorList>
    </citation>
    <scope>NUCLEOTIDE SEQUENCE [LARGE SCALE GENOMIC DNA]</scope>
</reference>
<dbReference type="EMBL" id="PFED01000210">
    <property type="protein sequence ID" value="PJE62410.1"/>
    <property type="molecule type" value="Genomic_DNA"/>
</dbReference>
<comment type="caution">
    <text evidence="4">The sequence shown here is derived from an EMBL/GenBank/DDBJ whole genome shotgun (WGS) entry which is preliminary data.</text>
</comment>
<feature type="domain" description="Phosphoribosyltransferase" evidence="3">
    <location>
        <begin position="21"/>
        <end position="144"/>
    </location>
</feature>
<dbReference type="InterPro" id="IPR029057">
    <property type="entry name" value="PRTase-like"/>
</dbReference>
<evidence type="ECO:0000313" key="5">
    <source>
        <dbReference type="Proteomes" id="UP000229554"/>
    </source>
</evidence>
<protein>
    <recommendedName>
        <fullName evidence="3">Phosphoribosyltransferase domain-containing protein</fullName>
    </recommendedName>
</protein>
<gene>
    <name evidence="4" type="ORF">COU88_05170</name>
</gene>
<dbReference type="PANTHER" id="PTHR43363:SF2">
    <property type="entry name" value="PHOSPHORIBOSYLTRANSFERASE"/>
    <property type="match status" value="1"/>
</dbReference>